<organism evidence="1 2">
    <name type="scientific">Gracilibacillus pellucidus</name>
    <dbReference type="NCBI Taxonomy" id="3095368"/>
    <lineage>
        <taxon>Bacteria</taxon>
        <taxon>Bacillati</taxon>
        <taxon>Bacillota</taxon>
        <taxon>Bacilli</taxon>
        <taxon>Bacillales</taxon>
        <taxon>Bacillaceae</taxon>
        <taxon>Gracilibacillus</taxon>
    </lineage>
</organism>
<accession>A0ACC6M543</accession>
<reference evidence="1" key="1">
    <citation type="submission" date="2023-11" db="EMBL/GenBank/DDBJ databases">
        <title>Gracilibacillus pellucida a moderately halophilic bacterium isolated from saline soil in Xinjiang province.</title>
        <authorList>
            <person name="Zhang Z."/>
            <person name="Tan F."/>
            <person name="Wang Y."/>
            <person name="Xia M."/>
        </authorList>
    </citation>
    <scope>NUCLEOTIDE SEQUENCE</scope>
    <source>
        <strain evidence="1">S3-1-1</strain>
    </source>
</reference>
<gene>
    <name evidence="1" type="ORF">SH601_08820</name>
</gene>
<keyword evidence="2" id="KW-1185">Reference proteome</keyword>
<protein>
    <submittedName>
        <fullName evidence="1">DUF4430 domain-containing protein</fullName>
    </submittedName>
</protein>
<name>A0ACC6M543_9BACI</name>
<evidence type="ECO:0000313" key="2">
    <source>
        <dbReference type="Proteomes" id="UP001277972"/>
    </source>
</evidence>
<sequence>MKKLTTIFIVTIVAIVLSACSNDQAGASEITITLEINDLTSETVISDEELQVVENTTVLSILEEHHDVEVQDGGLLTAIDGYERDTTKNIHWLYEVNGEMVSVGANEYQVKDNDHITFDLQKLD</sequence>
<proteinExistence type="predicted"/>
<dbReference type="EMBL" id="JAWZSR010000004">
    <property type="protein sequence ID" value="MDX8046090.1"/>
    <property type="molecule type" value="Genomic_DNA"/>
</dbReference>
<comment type="caution">
    <text evidence="1">The sequence shown here is derived from an EMBL/GenBank/DDBJ whole genome shotgun (WGS) entry which is preliminary data.</text>
</comment>
<evidence type="ECO:0000313" key="1">
    <source>
        <dbReference type="EMBL" id="MDX8046090.1"/>
    </source>
</evidence>
<dbReference type="Proteomes" id="UP001277972">
    <property type="component" value="Unassembled WGS sequence"/>
</dbReference>